<dbReference type="AlphaFoldDB" id="A0AAV3YGN6"/>
<gene>
    <name evidence="2" type="ORF">PoB_000810200</name>
</gene>
<evidence type="ECO:0000313" key="2">
    <source>
        <dbReference type="EMBL" id="GFN81596.1"/>
    </source>
</evidence>
<organism evidence="2 3">
    <name type="scientific">Plakobranchus ocellatus</name>
    <dbReference type="NCBI Taxonomy" id="259542"/>
    <lineage>
        <taxon>Eukaryota</taxon>
        <taxon>Metazoa</taxon>
        <taxon>Spiralia</taxon>
        <taxon>Lophotrochozoa</taxon>
        <taxon>Mollusca</taxon>
        <taxon>Gastropoda</taxon>
        <taxon>Heterobranchia</taxon>
        <taxon>Euthyneura</taxon>
        <taxon>Panpulmonata</taxon>
        <taxon>Sacoglossa</taxon>
        <taxon>Placobranchoidea</taxon>
        <taxon>Plakobranchidae</taxon>
        <taxon>Plakobranchus</taxon>
    </lineage>
</organism>
<dbReference type="Proteomes" id="UP000735302">
    <property type="component" value="Unassembled WGS sequence"/>
</dbReference>
<name>A0AAV3YGN6_9GAST</name>
<feature type="compositionally biased region" description="Basic and acidic residues" evidence="1">
    <location>
        <begin position="47"/>
        <end position="69"/>
    </location>
</feature>
<accession>A0AAV3YGN6</accession>
<evidence type="ECO:0000256" key="1">
    <source>
        <dbReference type="SAM" id="MobiDB-lite"/>
    </source>
</evidence>
<comment type="caution">
    <text evidence="2">The sequence shown here is derived from an EMBL/GenBank/DDBJ whole genome shotgun (WGS) entry which is preliminary data.</text>
</comment>
<evidence type="ECO:0000313" key="3">
    <source>
        <dbReference type="Proteomes" id="UP000735302"/>
    </source>
</evidence>
<dbReference type="EMBL" id="BLXT01000945">
    <property type="protein sequence ID" value="GFN81596.1"/>
    <property type="molecule type" value="Genomic_DNA"/>
</dbReference>
<feature type="region of interest" description="Disordered" evidence="1">
    <location>
        <begin position="47"/>
        <end position="70"/>
    </location>
</feature>
<proteinExistence type="predicted"/>
<protein>
    <submittedName>
        <fullName evidence="2">Uncharacterized protein</fullName>
    </submittedName>
</protein>
<sequence>MASPQQGDLRLLVLPQIRVQVEKFKPVTEGALQISGQVRYPLCYHGLEERERDGETNGKGRGRKEREGEEIIQYDEDAKSLLSLQRNKCASRHKHK</sequence>
<keyword evidence="3" id="KW-1185">Reference proteome</keyword>
<reference evidence="2 3" key="1">
    <citation type="journal article" date="2021" name="Elife">
        <title>Chloroplast acquisition without the gene transfer in kleptoplastic sea slugs, Plakobranchus ocellatus.</title>
        <authorList>
            <person name="Maeda T."/>
            <person name="Takahashi S."/>
            <person name="Yoshida T."/>
            <person name="Shimamura S."/>
            <person name="Takaki Y."/>
            <person name="Nagai Y."/>
            <person name="Toyoda A."/>
            <person name="Suzuki Y."/>
            <person name="Arimoto A."/>
            <person name="Ishii H."/>
            <person name="Satoh N."/>
            <person name="Nishiyama T."/>
            <person name="Hasebe M."/>
            <person name="Maruyama T."/>
            <person name="Minagawa J."/>
            <person name="Obokata J."/>
            <person name="Shigenobu S."/>
        </authorList>
    </citation>
    <scope>NUCLEOTIDE SEQUENCE [LARGE SCALE GENOMIC DNA]</scope>
</reference>